<organism evidence="2 3">
    <name type="scientific">Klebsiella michiganensis</name>
    <dbReference type="NCBI Taxonomy" id="1134687"/>
    <lineage>
        <taxon>Bacteria</taxon>
        <taxon>Pseudomonadati</taxon>
        <taxon>Pseudomonadota</taxon>
        <taxon>Gammaproteobacteria</taxon>
        <taxon>Enterobacterales</taxon>
        <taxon>Enterobacteriaceae</taxon>
        <taxon>Klebsiella/Raoultella group</taxon>
        <taxon>Klebsiella</taxon>
    </lineage>
</organism>
<dbReference type="GO" id="GO:0003677">
    <property type="term" value="F:DNA binding"/>
    <property type="evidence" value="ECO:0007669"/>
    <property type="project" value="InterPro"/>
</dbReference>
<name>A0A7H4PLY7_9ENTR</name>
<gene>
    <name evidence="2" type="primary">fnr_1</name>
    <name evidence="2" type="ORF">NCTC11685_06741</name>
</gene>
<sequence length="52" mass="5810">MILLLSKKNAEERLAALYLQSVPPFRASAASQPREFRLTMTRGDIGNYLGLT</sequence>
<dbReference type="InterPro" id="IPR012318">
    <property type="entry name" value="HTH_CRP"/>
</dbReference>
<comment type="caution">
    <text evidence="2">The sequence shown here is derived from an EMBL/GenBank/DDBJ whole genome shotgun (WGS) entry which is preliminary data.</text>
</comment>
<dbReference type="Pfam" id="PF00325">
    <property type="entry name" value="Crp"/>
    <property type="match status" value="1"/>
</dbReference>
<evidence type="ECO:0000259" key="1">
    <source>
        <dbReference type="PROSITE" id="PS51063"/>
    </source>
</evidence>
<dbReference type="EMBL" id="UGMS01000003">
    <property type="protein sequence ID" value="STW79410.1"/>
    <property type="molecule type" value="Genomic_DNA"/>
</dbReference>
<dbReference type="AlphaFoldDB" id="A0A7H4PLY7"/>
<feature type="domain" description="HTH crp-type" evidence="1">
    <location>
        <begin position="8"/>
        <end position="52"/>
    </location>
</feature>
<reference evidence="2 3" key="1">
    <citation type="submission" date="2018-06" db="EMBL/GenBank/DDBJ databases">
        <authorList>
            <consortium name="Pathogen Informatics"/>
            <person name="Doyle S."/>
        </authorList>
    </citation>
    <scope>NUCLEOTIDE SEQUENCE [LARGE SCALE GENOMIC DNA]</scope>
    <source>
        <strain evidence="2 3">NCTC11685</strain>
    </source>
</reference>
<protein>
    <submittedName>
        <fullName evidence="2">Transcriptional regulation of aerobic, anaerobic respiration, osmotic balance</fullName>
    </submittedName>
</protein>
<dbReference type="Gene3D" id="1.10.10.10">
    <property type="entry name" value="Winged helix-like DNA-binding domain superfamily/Winged helix DNA-binding domain"/>
    <property type="match status" value="1"/>
</dbReference>
<evidence type="ECO:0000313" key="3">
    <source>
        <dbReference type="Proteomes" id="UP000254863"/>
    </source>
</evidence>
<dbReference type="PROSITE" id="PS51063">
    <property type="entry name" value="HTH_CRP_2"/>
    <property type="match status" value="1"/>
</dbReference>
<proteinExistence type="predicted"/>
<accession>A0A7H4PLY7</accession>
<dbReference type="Proteomes" id="UP000254863">
    <property type="component" value="Unassembled WGS sequence"/>
</dbReference>
<dbReference type="GO" id="GO:0006355">
    <property type="term" value="P:regulation of DNA-templated transcription"/>
    <property type="evidence" value="ECO:0007669"/>
    <property type="project" value="InterPro"/>
</dbReference>
<evidence type="ECO:0000313" key="2">
    <source>
        <dbReference type="EMBL" id="STW79410.1"/>
    </source>
</evidence>
<dbReference type="InterPro" id="IPR036388">
    <property type="entry name" value="WH-like_DNA-bd_sf"/>
</dbReference>